<name>A0A7T8KCX8_CALRO</name>
<evidence type="ECO:0000313" key="2">
    <source>
        <dbReference type="Proteomes" id="UP000595437"/>
    </source>
</evidence>
<protein>
    <submittedName>
        <fullName evidence="1">Uncharacterized protein</fullName>
    </submittedName>
</protein>
<sequence>RAIQEEEHWLQTLFNHTYLPALKRPRRQLGGGLSLLGKILPRIYRDVLKDVLTNPDLEWRSFIFEADVFKFLMFGTTLSNDIVTIFSREWGAAQRIIWTLAPCFDSMGTIDVIRQSHKKPSFFRGLKSPKELEKIAIEEDILTYHDLGRESVFHTGRFIFPLRRNAVNHLPLTPWCFKLSAVAIDLSEVEKIIENYIDVLGLPASWGGVVARSLLGINDGRKFTAQFQISADLIKFYRPCKDCGKTFNTIVHAFIDCPVLSVITYFLLINQEFLKDFRPSFTKAVFLFGVPSFLKGTSSEGKALSVAIANLKAYIGQCITTDRCVNVIDMRSIIISAAARYAALSLRIPKVQDNIWNFAYEIIKYYPSSSARHSRMLKRIISYYNENTKDTEN</sequence>
<dbReference type="Proteomes" id="UP000595437">
    <property type="component" value="Chromosome 4"/>
</dbReference>
<dbReference type="EMBL" id="CP045893">
    <property type="protein sequence ID" value="QQP53607.1"/>
    <property type="molecule type" value="Genomic_DNA"/>
</dbReference>
<gene>
    <name evidence="1" type="ORF">FKW44_006138</name>
</gene>
<reference evidence="2" key="1">
    <citation type="submission" date="2021-01" db="EMBL/GenBank/DDBJ databases">
        <title>Caligus Genome Assembly.</title>
        <authorList>
            <person name="Gallardo-Escarate C."/>
        </authorList>
    </citation>
    <scope>NUCLEOTIDE SEQUENCE [LARGE SCALE GENOMIC DNA]</scope>
</reference>
<dbReference type="AlphaFoldDB" id="A0A7T8KCX8"/>
<keyword evidence="2" id="KW-1185">Reference proteome</keyword>
<accession>A0A7T8KCX8</accession>
<feature type="non-terminal residue" evidence="1">
    <location>
        <position position="1"/>
    </location>
</feature>
<organism evidence="1 2">
    <name type="scientific">Caligus rogercresseyi</name>
    <name type="common">Sea louse</name>
    <dbReference type="NCBI Taxonomy" id="217165"/>
    <lineage>
        <taxon>Eukaryota</taxon>
        <taxon>Metazoa</taxon>
        <taxon>Ecdysozoa</taxon>
        <taxon>Arthropoda</taxon>
        <taxon>Crustacea</taxon>
        <taxon>Multicrustacea</taxon>
        <taxon>Hexanauplia</taxon>
        <taxon>Copepoda</taxon>
        <taxon>Siphonostomatoida</taxon>
        <taxon>Caligidae</taxon>
        <taxon>Caligus</taxon>
    </lineage>
</organism>
<evidence type="ECO:0000313" key="1">
    <source>
        <dbReference type="EMBL" id="QQP53607.1"/>
    </source>
</evidence>
<proteinExistence type="predicted"/>